<evidence type="ECO:0000313" key="2">
    <source>
        <dbReference type="EMBL" id="RAI89779.1"/>
    </source>
</evidence>
<protein>
    <submittedName>
        <fullName evidence="1">Uncharacterized protein</fullName>
    </submittedName>
</protein>
<organism evidence="1 3">
    <name type="scientific">Paenibacillus pabuli</name>
    <dbReference type="NCBI Taxonomy" id="1472"/>
    <lineage>
        <taxon>Bacteria</taxon>
        <taxon>Bacillati</taxon>
        <taxon>Bacillota</taxon>
        <taxon>Bacilli</taxon>
        <taxon>Bacillales</taxon>
        <taxon>Paenibacillaceae</taxon>
        <taxon>Paenibacillus</taxon>
    </lineage>
</organism>
<reference evidence="1 3" key="1">
    <citation type="submission" date="2018-05" db="EMBL/GenBank/DDBJ databases">
        <title>Freshwater and sediment microbial communities from various areas in North America, analyzing microbe dynamics in response to fracking.</title>
        <authorList>
            <person name="Lamendella R."/>
        </authorList>
    </citation>
    <scope>NUCLEOTIDE SEQUENCE [LARGE SCALE GENOMIC DNA]</scope>
    <source>
        <strain evidence="1 3">DB-3</strain>
        <strain evidence="2 4">NG-13</strain>
    </source>
</reference>
<evidence type="ECO:0000313" key="1">
    <source>
        <dbReference type="EMBL" id="PWW38905.1"/>
    </source>
</evidence>
<dbReference type="EMBL" id="QLLI01000013">
    <property type="protein sequence ID" value="RAI89779.1"/>
    <property type="molecule type" value="Genomic_DNA"/>
</dbReference>
<evidence type="ECO:0000313" key="3">
    <source>
        <dbReference type="Proteomes" id="UP000247078"/>
    </source>
</evidence>
<name>A0A855YBD5_9BACL</name>
<keyword evidence="4" id="KW-1185">Reference proteome</keyword>
<accession>A0A855YBD5</accession>
<dbReference type="Proteomes" id="UP000247078">
    <property type="component" value="Unassembled WGS sequence"/>
</dbReference>
<comment type="caution">
    <text evidence="1">The sequence shown here is derived from an EMBL/GenBank/DDBJ whole genome shotgun (WGS) entry which is preliminary data.</text>
</comment>
<dbReference type="EMBL" id="QGTZ01000007">
    <property type="protein sequence ID" value="PWW38905.1"/>
    <property type="molecule type" value="Genomic_DNA"/>
</dbReference>
<evidence type="ECO:0000313" key="4">
    <source>
        <dbReference type="Proteomes" id="UP000248827"/>
    </source>
</evidence>
<proteinExistence type="predicted"/>
<dbReference type="Proteomes" id="UP000248827">
    <property type="component" value="Unassembled WGS sequence"/>
</dbReference>
<dbReference type="AlphaFoldDB" id="A0A855YBD5"/>
<gene>
    <name evidence="2" type="ORF">DET54_11362</name>
    <name evidence="1" type="ORF">DET56_107307</name>
</gene>
<sequence length="51" mass="5894">MECKLNVQILAPSIRGGYLLCVSNETWGKTKYQCAREYVIVPRHFCANIYI</sequence>